<dbReference type="EMBL" id="VYDA01000502">
    <property type="protein sequence ID" value="MYH62834.1"/>
    <property type="molecule type" value="Genomic_DNA"/>
</dbReference>
<keyword evidence="2" id="KW-0813">Transport</keyword>
<dbReference type="PANTHER" id="PTHR43649:SF12">
    <property type="entry name" value="DIACETYLCHITOBIOSE BINDING PROTEIN DASA"/>
    <property type="match status" value="1"/>
</dbReference>
<name>A0A6B1G9S2_9CHLR</name>
<dbReference type="InterPro" id="IPR006061">
    <property type="entry name" value="SBP_1_CS"/>
</dbReference>
<gene>
    <name evidence="4" type="ORF">F4148_14135</name>
</gene>
<dbReference type="Pfam" id="PF13416">
    <property type="entry name" value="SBP_bac_8"/>
    <property type="match status" value="1"/>
</dbReference>
<sequence>MEPVTIIATSGMPVNTFDNALERSLERLPNIAMEVNANSWGEGGWDGYSDTMLTRIAGGEQIDVIMIAIEGLRLLTAKNVLEVLDDFFAADEPANDILHNDIHVTLREMLQVDSKQYLFPFSWNNMVMYYNTTVFEEEGLDPPPTDWTWDDFLQTCLQVANVTGGADDRFAYSFWGASMFGMCAWYFNNDASPISDDWLDSNLLDPKVAETLQFLADLILEHKVAPNPEGWDEWAQFHAGNLVMRTCGRWCIAGTLEAEFDTYDIQYQPHNAGPLKTVAGTEGWGVSTSSENPQEAWEVVKHLSHSDTSIDLVKVGGSIPALRSVAAMPVFAEYGPPNTALFYESLDFAATVPSPTNFNIVEPILNRNYATIWNGERTVEEAMQAAHDELQPEMDKLKQA</sequence>
<dbReference type="Gene3D" id="3.40.190.10">
    <property type="entry name" value="Periplasmic binding protein-like II"/>
    <property type="match status" value="1"/>
</dbReference>
<accession>A0A6B1G9S2</accession>
<organism evidence="4">
    <name type="scientific">Caldilineaceae bacterium SB0675_bin_29</name>
    <dbReference type="NCBI Taxonomy" id="2605266"/>
    <lineage>
        <taxon>Bacteria</taxon>
        <taxon>Bacillati</taxon>
        <taxon>Chloroflexota</taxon>
        <taxon>Caldilineae</taxon>
        <taxon>Caldilineales</taxon>
        <taxon>Caldilineaceae</taxon>
    </lineage>
</organism>
<dbReference type="CDD" id="cd13585">
    <property type="entry name" value="PBP2_TMBP_like"/>
    <property type="match status" value="1"/>
</dbReference>
<dbReference type="InterPro" id="IPR050490">
    <property type="entry name" value="Bact_solute-bd_prot1"/>
</dbReference>
<dbReference type="GO" id="GO:0055085">
    <property type="term" value="P:transmembrane transport"/>
    <property type="evidence" value="ECO:0007669"/>
    <property type="project" value="InterPro"/>
</dbReference>
<reference evidence="4" key="1">
    <citation type="submission" date="2019-09" db="EMBL/GenBank/DDBJ databases">
        <title>Characterisation of the sponge microbiome using genome-centric metagenomics.</title>
        <authorList>
            <person name="Engelberts J.P."/>
            <person name="Robbins S.J."/>
            <person name="De Goeij J.M."/>
            <person name="Aranda M."/>
            <person name="Bell S.C."/>
            <person name="Webster N.S."/>
        </authorList>
    </citation>
    <scope>NUCLEOTIDE SEQUENCE</scope>
    <source>
        <strain evidence="4">SB0675_bin_29</strain>
    </source>
</reference>
<evidence type="ECO:0000256" key="3">
    <source>
        <dbReference type="ARBA" id="ARBA00022729"/>
    </source>
</evidence>
<proteinExistence type="inferred from homology"/>
<dbReference type="PANTHER" id="PTHR43649">
    <property type="entry name" value="ARABINOSE-BINDING PROTEIN-RELATED"/>
    <property type="match status" value="1"/>
</dbReference>
<comment type="caution">
    <text evidence="4">The sequence shown here is derived from an EMBL/GenBank/DDBJ whole genome shotgun (WGS) entry which is preliminary data.</text>
</comment>
<dbReference type="AlphaFoldDB" id="A0A6B1G9S2"/>
<comment type="similarity">
    <text evidence="1">Belongs to the bacterial solute-binding protein 1 family.</text>
</comment>
<protein>
    <submittedName>
        <fullName evidence="4">Sugar ABC transporter substrate-binding protein</fullName>
    </submittedName>
</protein>
<evidence type="ECO:0000256" key="2">
    <source>
        <dbReference type="ARBA" id="ARBA00022448"/>
    </source>
</evidence>
<evidence type="ECO:0000256" key="1">
    <source>
        <dbReference type="ARBA" id="ARBA00008520"/>
    </source>
</evidence>
<evidence type="ECO:0000313" key="4">
    <source>
        <dbReference type="EMBL" id="MYH62834.1"/>
    </source>
</evidence>
<dbReference type="InterPro" id="IPR006059">
    <property type="entry name" value="SBP"/>
</dbReference>
<dbReference type="SUPFAM" id="SSF53850">
    <property type="entry name" value="Periplasmic binding protein-like II"/>
    <property type="match status" value="1"/>
</dbReference>
<keyword evidence="3" id="KW-0732">Signal</keyword>
<dbReference type="PROSITE" id="PS01037">
    <property type="entry name" value="SBP_BACTERIAL_1"/>
    <property type="match status" value="1"/>
</dbReference>